<feature type="transmembrane region" description="Helical" evidence="9">
    <location>
        <begin position="344"/>
        <end position="368"/>
    </location>
</feature>
<evidence type="ECO:0000256" key="1">
    <source>
        <dbReference type="ARBA" id="ARBA00004651"/>
    </source>
</evidence>
<reference evidence="12" key="1">
    <citation type="submission" date="2022-01" db="EMBL/GenBank/DDBJ databases">
        <authorList>
            <person name="King R."/>
        </authorList>
    </citation>
    <scope>NUCLEOTIDE SEQUENCE</scope>
</reference>
<feature type="transmembrane region" description="Helical" evidence="9">
    <location>
        <begin position="380"/>
        <end position="401"/>
    </location>
</feature>
<evidence type="ECO:0000259" key="11">
    <source>
        <dbReference type="PROSITE" id="PS50850"/>
    </source>
</evidence>
<dbReference type="GO" id="GO:0022857">
    <property type="term" value="F:transmembrane transporter activity"/>
    <property type="evidence" value="ECO:0007669"/>
    <property type="project" value="InterPro"/>
</dbReference>
<dbReference type="Proteomes" id="UP001153636">
    <property type="component" value="Chromosome 11"/>
</dbReference>
<evidence type="ECO:0000256" key="6">
    <source>
        <dbReference type="ARBA" id="ARBA00022989"/>
    </source>
</evidence>
<dbReference type="GO" id="GO:0005886">
    <property type="term" value="C:plasma membrane"/>
    <property type="evidence" value="ECO:0007669"/>
    <property type="project" value="UniProtKB-SubCell"/>
</dbReference>
<evidence type="ECO:0000256" key="7">
    <source>
        <dbReference type="ARBA" id="ARBA00023136"/>
    </source>
</evidence>
<evidence type="ECO:0000256" key="8">
    <source>
        <dbReference type="ARBA" id="ARBA00023180"/>
    </source>
</evidence>
<evidence type="ECO:0000256" key="5">
    <source>
        <dbReference type="ARBA" id="ARBA00022692"/>
    </source>
</evidence>
<keyword evidence="3" id="KW-1003">Cell membrane</keyword>
<comment type="subcellular location">
    <subcellularLocation>
        <location evidence="1">Cell membrane</location>
        <topology evidence="1">Multi-pass membrane protein</topology>
    </subcellularLocation>
</comment>
<dbReference type="PROSITE" id="PS50850">
    <property type="entry name" value="MFS"/>
    <property type="match status" value="1"/>
</dbReference>
<accession>A0A9P0G921</accession>
<dbReference type="PANTHER" id="PTHR48021:SF47">
    <property type="entry name" value="GH17672P"/>
    <property type="match status" value="1"/>
</dbReference>
<protein>
    <recommendedName>
        <fullName evidence="11">Major facilitator superfamily (MFS) profile domain-containing protein</fullName>
    </recommendedName>
</protein>
<organism evidence="12 13">
    <name type="scientific">Psylliodes chrysocephalus</name>
    <dbReference type="NCBI Taxonomy" id="3402493"/>
    <lineage>
        <taxon>Eukaryota</taxon>
        <taxon>Metazoa</taxon>
        <taxon>Ecdysozoa</taxon>
        <taxon>Arthropoda</taxon>
        <taxon>Hexapoda</taxon>
        <taxon>Insecta</taxon>
        <taxon>Pterygota</taxon>
        <taxon>Neoptera</taxon>
        <taxon>Endopterygota</taxon>
        <taxon>Coleoptera</taxon>
        <taxon>Polyphaga</taxon>
        <taxon>Cucujiformia</taxon>
        <taxon>Chrysomeloidea</taxon>
        <taxon>Chrysomelidae</taxon>
        <taxon>Galerucinae</taxon>
        <taxon>Alticini</taxon>
        <taxon>Psylliodes</taxon>
    </lineage>
</organism>
<feature type="signal peptide" evidence="10">
    <location>
        <begin position="1"/>
        <end position="27"/>
    </location>
</feature>
<feature type="transmembrane region" description="Helical" evidence="9">
    <location>
        <begin position="138"/>
        <end position="157"/>
    </location>
</feature>
<keyword evidence="6 9" id="KW-1133">Transmembrane helix</keyword>
<dbReference type="PANTHER" id="PTHR48021">
    <property type="match status" value="1"/>
</dbReference>
<dbReference type="PRINTS" id="PR00171">
    <property type="entry name" value="SUGRTRNSPORT"/>
</dbReference>
<name>A0A9P0G921_9CUCU</name>
<keyword evidence="13" id="KW-1185">Reference proteome</keyword>
<sequence>MLKFTDISNILFFCLGATITWISPVNTKIENTKIENGTVFFDEVLPKDFISSINTLSTVGAAISAYFYTHIADKFGRKITILSIGVPYLMSYLIMGIWRTVKTYFVARFVLGVAMGGTFSVIPIYAGEISCKYNRATLNSIGGVMLAAGGLFSYVIGSLLSLDHYNLTLAFFPAIFFPLFFIFGVETAHFYMYKNQEDLARQAFVKLRIPNEEIERELEHVVNIIKAQSQTTMFNFIRNKVFIKVFTSVIGLLMFQQLTGINAIIMFNETIYELTESNFDSSVCCVIIGIVQFFSSLLVLTYEERFGRKTLLITSALTMSILLTILGIHCVFLDYGIINIYLKLLPLIVLSLFVISYFIGIGPIPFVILSEIFPWRVKSIAVSVVSTIYWITVFLIVTYFHSFATTVGPDSCFLSLAALCIICAVFVYFYVEETKGKTFEEIQEIFK</sequence>
<evidence type="ECO:0000313" key="12">
    <source>
        <dbReference type="EMBL" id="CAH1101122.1"/>
    </source>
</evidence>
<feature type="chain" id="PRO_5040341869" description="Major facilitator superfamily (MFS) profile domain-containing protein" evidence="10">
    <location>
        <begin position="28"/>
        <end position="447"/>
    </location>
</feature>
<dbReference type="FunFam" id="1.20.1250.20:FF:000218">
    <property type="entry name" value="facilitated trehalose transporter Tret1"/>
    <property type="match status" value="1"/>
</dbReference>
<keyword evidence="2" id="KW-0813">Transport</keyword>
<dbReference type="InterPro" id="IPR050549">
    <property type="entry name" value="MFS_Trehalose_Transporter"/>
</dbReference>
<keyword evidence="7 9" id="KW-0472">Membrane</keyword>
<feature type="transmembrane region" description="Helical" evidence="9">
    <location>
        <begin position="51"/>
        <end position="68"/>
    </location>
</feature>
<evidence type="ECO:0000256" key="10">
    <source>
        <dbReference type="SAM" id="SignalP"/>
    </source>
</evidence>
<keyword evidence="10" id="KW-0732">Signal</keyword>
<dbReference type="OrthoDB" id="4142200at2759"/>
<dbReference type="InterPro" id="IPR003663">
    <property type="entry name" value="Sugar/inositol_transpt"/>
</dbReference>
<feature type="domain" description="Major facilitator superfamily (MFS) profile" evidence="11">
    <location>
        <begin position="1"/>
        <end position="435"/>
    </location>
</feature>
<proteinExistence type="predicted"/>
<feature type="transmembrane region" description="Helical" evidence="9">
    <location>
        <begin position="312"/>
        <end position="338"/>
    </location>
</feature>
<keyword evidence="8" id="KW-0325">Glycoprotein</keyword>
<evidence type="ECO:0000256" key="2">
    <source>
        <dbReference type="ARBA" id="ARBA00022448"/>
    </source>
</evidence>
<dbReference type="Gene3D" id="1.20.1250.20">
    <property type="entry name" value="MFS general substrate transporter like domains"/>
    <property type="match status" value="1"/>
</dbReference>
<dbReference type="AlphaFoldDB" id="A0A9P0G921"/>
<dbReference type="Pfam" id="PF00083">
    <property type="entry name" value="Sugar_tr"/>
    <property type="match status" value="1"/>
</dbReference>
<dbReference type="InterPro" id="IPR005829">
    <property type="entry name" value="Sugar_transporter_CS"/>
</dbReference>
<dbReference type="SUPFAM" id="SSF103473">
    <property type="entry name" value="MFS general substrate transporter"/>
    <property type="match status" value="1"/>
</dbReference>
<evidence type="ECO:0000313" key="13">
    <source>
        <dbReference type="Proteomes" id="UP001153636"/>
    </source>
</evidence>
<dbReference type="PROSITE" id="PS00217">
    <property type="entry name" value="SUGAR_TRANSPORT_2"/>
    <property type="match status" value="1"/>
</dbReference>
<feature type="transmembrane region" description="Helical" evidence="9">
    <location>
        <begin position="104"/>
        <end position="126"/>
    </location>
</feature>
<feature type="transmembrane region" description="Helical" evidence="9">
    <location>
        <begin position="169"/>
        <end position="192"/>
    </location>
</feature>
<dbReference type="EMBL" id="OV651823">
    <property type="protein sequence ID" value="CAH1101122.1"/>
    <property type="molecule type" value="Genomic_DNA"/>
</dbReference>
<feature type="transmembrane region" description="Helical" evidence="9">
    <location>
        <begin position="241"/>
        <end position="267"/>
    </location>
</feature>
<feature type="transmembrane region" description="Helical" evidence="9">
    <location>
        <begin position="80"/>
        <end position="98"/>
    </location>
</feature>
<dbReference type="InterPro" id="IPR020846">
    <property type="entry name" value="MFS_dom"/>
</dbReference>
<feature type="transmembrane region" description="Helical" evidence="9">
    <location>
        <begin position="413"/>
        <end position="431"/>
    </location>
</feature>
<keyword evidence="5 9" id="KW-0812">Transmembrane</keyword>
<feature type="transmembrane region" description="Helical" evidence="9">
    <location>
        <begin position="279"/>
        <end position="300"/>
    </location>
</feature>
<evidence type="ECO:0000256" key="9">
    <source>
        <dbReference type="SAM" id="Phobius"/>
    </source>
</evidence>
<dbReference type="InterPro" id="IPR005828">
    <property type="entry name" value="MFS_sugar_transport-like"/>
</dbReference>
<keyword evidence="4" id="KW-0762">Sugar transport</keyword>
<evidence type="ECO:0000256" key="4">
    <source>
        <dbReference type="ARBA" id="ARBA00022597"/>
    </source>
</evidence>
<evidence type="ECO:0000256" key="3">
    <source>
        <dbReference type="ARBA" id="ARBA00022475"/>
    </source>
</evidence>
<gene>
    <name evidence="12" type="ORF">PSYICH_LOCUS2703</name>
</gene>
<dbReference type="InterPro" id="IPR036259">
    <property type="entry name" value="MFS_trans_sf"/>
</dbReference>